<dbReference type="Pfam" id="PF07873">
    <property type="entry name" value="YabP"/>
    <property type="match status" value="1"/>
</dbReference>
<proteinExistence type="predicted"/>
<reference evidence="1" key="1">
    <citation type="journal article" date="2021" name="PeerJ">
        <title>Extensive microbial diversity within the chicken gut microbiome revealed by metagenomics and culture.</title>
        <authorList>
            <person name="Gilroy R."/>
            <person name="Ravi A."/>
            <person name="Getino M."/>
            <person name="Pursley I."/>
            <person name="Horton D.L."/>
            <person name="Alikhan N.F."/>
            <person name="Baker D."/>
            <person name="Gharbi K."/>
            <person name="Hall N."/>
            <person name="Watson M."/>
            <person name="Adriaenssens E.M."/>
            <person name="Foster-Nyarko E."/>
            <person name="Jarju S."/>
            <person name="Secka A."/>
            <person name="Antonio M."/>
            <person name="Oren A."/>
            <person name="Chaudhuri R.R."/>
            <person name="La Ragione R."/>
            <person name="Hildebrand F."/>
            <person name="Pallen M.J."/>
        </authorList>
    </citation>
    <scope>NUCLEOTIDE SEQUENCE</scope>
    <source>
        <strain evidence="1">CHK199-9574</strain>
    </source>
</reference>
<accession>A0A9D1Z8T0</accession>
<dbReference type="AlphaFoldDB" id="A0A9D1Z8T0"/>
<dbReference type="EMBL" id="DXCO01000042">
    <property type="protein sequence ID" value="HIY78806.1"/>
    <property type="molecule type" value="Genomic_DNA"/>
</dbReference>
<evidence type="ECO:0008006" key="3">
    <source>
        <dbReference type="Google" id="ProtNLM"/>
    </source>
</evidence>
<dbReference type="InterPro" id="IPR022476">
    <property type="entry name" value="Spore_YabP/YqfC"/>
</dbReference>
<sequence length="87" mass="9320">MRLFEEIFARLAPDEDISFGGIKFVVLLGRAAYFENVKAISSLSDTAVEIALKSGAVRVEGSGLAVRQYSGGDLMLAGNVVKVEKVQ</sequence>
<evidence type="ECO:0000313" key="2">
    <source>
        <dbReference type="Proteomes" id="UP000824135"/>
    </source>
</evidence>
<protein>
    <recommendedName>
        <fullName evidence="3">Sporulation protein YqfC</fullName>
    </recommendedName>
</protein>
<comment type="caution">
    <text evidence="1">The sequence shown here is derived from an EMBL/GenBank/DDBJ whole genome shotgun (WGS) entry which is preliminary data.</text>
</comment>
<reference evidence="1" key="2">
    <citation type="submission" date="2021-04" db="EMBL/GenBank/DDBJ databases">
        <authorList>
            <person name="Gilroy R."/>
        </authorList>
    </citation>
    <scope>NUCLEOTIDE SEQUENCE</scope>
    <source>
        <strain evidence="1">CHK199-9574</strain>
    </source>
</reference>
<organism evidence="1 2">
    <name type="scientific">Candidatus Borkfalkia excrementavium</name>
    <dbReference type="NCBI Taxonomy" id="2838505"/>
    <lineage>
        <taxon>Bacteria</taxon>
        <taxon>Bacillati</taxon>
        <taxon>Bacillota</taxon>
        <taxon>Clostridia</taxon>
        <taxon>Christensenellales</taxon>
        <taxon>Christensenellaceae</taxon>
        <taxon>Candidatus Borkfalkia</taxon>
    </lineage>
</organism>
<gene>
    <name evidence="1" type="ORF">H9728_07140</name>
</gene>
<dbReference type="Proteomes" id="UP000824135">
    <property type="component" value="Unassembled WGS sequence"/>
</dbReference>
<evidence type="ECO:0000313" key="1">
    <source>
        <dbReference type="EMBL" id="HIY78806.1"/>
    </source>
</evidence>
<name>A0A9D1Z8T0_9FIRM</name>